<keyword evidence="9 10" id="KW-0119">Carbohydrate metabolism</keyword>
<evidence type="ECO:0000256" key="3">
    <source>
        <dbReference type="ARBA" id="ARBA00004818"/>
    </source>
</evidence>
<dbReference type="InterPro" id="IPR023198">
    <property type="entry name" value="PGP-like_dom2"/>
</dbReference>
<proteinExistence type="inferred from homology"/>
<dbReference type="InterPro" id="IPR037512">
    <property type="entry name" value="PGPase_prok"/>
</dbReference>
<evidence type="ECO:0000256" key="5">
    <source>
        <dbReference type="ARBA" id="ARBA00013078"/>
    </source>
</evidence>
<evidence type="ECO:0000313" key="11">
    <source>
        <dbReference type="EMBL" id="MDA5398097.1"/>
    </source>
</evidence>
<evidence type="ECO:0000256" key="8">
    <source>
        <dbReference type="ARBA" id="ARBA00022842"/>
    </source>
</evidence>
<feature type="binding site" evidence="10">
    <location>
        <position position="11"/>
    </location>
    <ligand>
        <name>Mg(2+)</name>
        <dbReference type="ChEBI" id="CHEBI:18420"/>
    </ligand>
</feature>
<dbReference type="SFLD" id="SFLDG01129">
    <property type="entry name" value="C1.5:_HAD__Beta-PGM__Phosphata"/>
    <property type="match status" value="1"/>
</dbReference>
<dbReference type="HAMAP" id="MF_00495">
    <property type="entry name" value="GPH_hydrolase_bact"/>
    <property type="match status" value="1"/>
</dbReference>
<dbReference type="GO" id="GO:0006281">
    <property type="term" value="P:DNA repair"/>
    <property type="evidence" value="ECO:0007669"/>
    <property type="project" value="TreeGrafter"/>
</dbReference>
<dbReference type="Gene3D" id="1.10.150.240">
    <property type="entry name" value="Putative phosphatase, domain 2"/>
    <property type="match status" value="1"/>
</dbReference>
<protein>
    <recommendedName>
        <fullName evidence="5 10">Phosphoglycolate phosphatase</fullName>
        <shortName evidence="10">PGP</shortName>
        <shortName evidence="10">PGPase</shortName>
        <ecNumber evidence="5 10">3.1.3.18</ecNumber>
    </recommendedName>
</protein>
<comment type="cofactor">
    <cofactor evidence="2 10">
        <name>Mg(2+)</name>
        <dbReference type="ChEBI" id="CHEBI:18420"/>
    </cofactor>
</comment>
<dbReference type="InterPro" id="IPR006439">
    <property type="entry name" value="HAD-SF_hydro_IA"/>
</dbReference>
<dbReference type="InterPro" id="IPR023214">
    <property type="entry name" value="HAD_sf"/>
</dbReference>
<dbReference type="InterPro" id="IPR036412">
    <property type="entry name" value="HAD-like_sf"/>
</dbReference>
<evidence type="ECO:0000313" key="12">
    <source>
        <dbReference type="Proteomes" id="UP001151234"/>
    </source>
</evidence>
<evidence type="ECO:0000256" key="6">
    <source>
        <dbReference type="ARBA" id="ARBA00022723"/>
    </source>
</evidence>
<comment type="catalytic activity">
    <reaction evidence="1 10">
        <text>2-phosphoglycolate + H2O = glycolate + phosphate</text>
        <dbReference type="Rhea" id="RHEA:14369"/>
        <dbReference type="ChEBI" id="CHEBI:15377"/>
        <dbReference type="ChEBI" id="CHEBI:29805"/>
        <dbReference type="ChEBI" id="CHEBI:43474"/>
        <dbReference type="ChEBI" id="CHEBI:58033"/>
        <dbReference type="EC" id="3.1.3.18"/>
    </reaction>
</comment>
<dbReference type="SFLD" id="SFLDG01135">
    <property type="entry name" value="C1.5.6:_HAD__Beta-PGM__Phospha"/>
    <property type="match status" value="1"/>
</dbReference>
<dbReference type="GO" id="GO:0046872">
    <property type="term" value="F:metal ion binding"/>
    <property type="evidence" value="ECO:0007669"/>
    <property type="project" value="UniProtKB-KW"/>
</dbReference>
<accession>A0A9X3UFG6</accession>
<keyword evidence="6 10" id="KW-0479">Metal-binding</keyword>
<dbReference type="EC" id="3.1.3.18" evidence="5 10"/>
<dbReference type="SFLD" id="SFLDS00003">
    <property type="entry name" value="Haloacid_Dehalogenase"/>
    <property type="match status" value="1"/>
</dbReference>
<comment type="caution">
    <text evidence="11">The sequence shown here is derived from an EMBL/GenBank/DDBJ whole genome shotgun (WGS) entry which is preliminary data.</text>
</comment>
<gene>
    <name evidence="11" type="ORF">OQ273_05875</name>
</gene>
<comment type="pathway">
    <text evidence="3 10">Organic acid metabolism; glycolate biosynthesis; glycolate from 2-phosphoglycolate: step 1/1.</text>
</comment>
<dbReference type="GO" id="GO:0005975">
    <property type="term" value="P:carbohydrate metabolic process"/>
    <property type="evidence" value="ECO:0007669"/>
    <property type="project" value="InterPro"/>
</dbReference>
<dbReference type="GO" id="GO:0005829">
    <property type="term" value="C:cytosol"/>
    <property type="evidence" value="ECO:0007669"/>
    <property type="project" value="TreeGrafter"/>
</dbReference>
<organism evidence="11 12">
    <name type="scientific">Hoeflea prorocentri</name>
    <dbReference type="NCBI Taxonomy" id="1922333"/>
    <lineage>
        <taxon>Bacteria</taxon>
        <taxon>Pseudomonadati</taxon>
        <taxon>Pseudomonadota</taxon>
        <taxon>Alphaproteobacteria</taxon>
        <taxon>Hyphomicrobiales</taxon>
        <taxon>Rhizobiaceae</taxon>
        <taxon>Hoeflea</taxon>
    </lineage>
</organism>
<dbReference type="InterPro" id="IPR050155">
    <property type="entry name" value="HAD-like_hydrolase_sf"/>
</dbReference>
<dbReference type="NCBIfam" id="TIGR01549">
    <property type="entry name" value="HAD-SF-IA-v1"/>
    <property type="match status" value="1"/>
</dbReference>
<feature type="binding site" evidence="10">
    <location>
        <position position="171"/>
    </location>
    <ligand>
        <name>Mg(2+)</name>
        <dbReference type="ChEBI" id="CHEBI:18420"/>
    </ligand>
</feature>
<dbReference type="Proteomes" id="UP001151234">
    <property type="component" value="Unassembled WGS sequence"/>
</dbReference>
<feature type="active site" description="Nucleophile" evidence="10">
    <location>
        <position position="9"/>
    </location>
</feature>
<dbReference type="Pfam" id="PF13419">
    <property type="entry name" value="HAD_2"/>
    <property type="match status" value="1"/>
</dbReference>
<dbReference type="AlphaFoldDB" id="A0A9X3UFG6"/>
<dbReference type="RefSeq" id="WP_267989537.1">
    <property type="nucleotide sequence ID" value="NZ_JAPJZI010000001.1"/>
</dbReference>
<keyword evidence="7 10" id="KW-0378">Hydrolase</keyword>
<keyword evidence="12" id="KW-1185">Reference proteome</keyword>
<name>A0A9X3UFG6_9HYPH</name>
<dbReference type="InterPro" id="IPR041492">
    <property type="entry name" value="HAD_2"/>
</dbReference>
<reference evidence="11" key="1">
    <citation type="submission" date="2022-11" db="EMBL/GenBank/DDBJ databases">
        <title>Draft genome sequence of Hoeflea poritis E7-10 and Hoeflea prorocentri PM5-8, separated from scleractinian coral Porites lutea and marine dinoflagellate.</title>
        <authorList>
            <person name="Zhang G."/>
            <person name="Wei Q."/>
            <person name="Cai L."/>
        </authorList>
    </citation>
    <scope>NUCLEOTIDE SEQUENCE</scope>
    <source>
        <strain evidence="11">PM5-8</strain>
    </source>
</reference>
<dbReference type="GO" id="GO:0046295">
    <property type="term" value="P:glycolate biosynthetic process"/>
    <property type="evidence" value="ECO:0007669"/>
    <property type="project" value="UniProtKB-UniRule"/>
</dbReference>
<dbReference type="SUPFAM" id="SSF56784">
    <property type="entry name" value="HAD-like"/>
    <property type="match status" value="1"/>
</dbReference>
<dbReference type="GO" id="GO:0008967">
    <property type="term" value="F:phosphoglycolate phosphatase activity"/>
    <property type="evidence" value="ECO:0007669"/>
    <property type="project" value="UniProtKB-UniRule"/>
</dbReference>
<sequence>MSQPLVIFDLDGTLLHTAPDLLDSLNHTISSMELAPVTFDDITYLVGSGARVMIDKALQLRNNPVSAEEFEALFALFLTHYSASMPGRSEPYPGVLDAMARLEDAGYALAVCTNKTEIMAHRLLELTGLMPRFKAVTGGDTFAVRKPDAGHIHGTIDMAGAHPSLAVMIGDSVNDVQAAANAGIPSIGIPFGYSDTAMENLGPDEIIGHYNELTPELVGRLLERV</sequence>
<dbReference type="PANTHER" id="PTHR43434:SF1">
    <property type="entry name" value="PHOSPHOGLYCOLATE PHOSPHATASE"/>
    <property type="match status" value="1"/>
</dbReference>
<evidence type="ECO:0000256" key="7">
    <source>
        <dbReference type="ARBA" id="ARBA00022801"/>
    </source>
</evidence>
<dbReference type="EMBL" id="JAPJZI010000001">
    <property type="protein sequence ID" value="MDA5398097.1"/>
    <property type="molecule type" value="Genomic_DNA"/>
</dbReference>
<feature type="binding site" evidence="10">
    <location>
        <position position="9"/>
    </location>
    <ligand>
        <name>Mg(2+)</name>
        <dbReference type="ChEBI" id="CHEBI:18420"/>
    </ligand>
</feature>
<evidence type="ECO:0000256" key="4">
    <source>
        <dbReference type="ARBA" id="ARBA00006171"/>
    </source>
</evidence>
<comment type="similarity">
    <text evidence="4 10">Belongs to the HAD-like hydrolase superfamily. CbbY/CbbZ/Gph/YieH family.</text>
</comment>
<evidence type="ECO:0000256" key="9">
    <source>
        <dbReference type="ARBA" id="ARBA00023277"/>
    </source>
</evidence>
<keyword evidence="8 10" id="KW-0460">Magnesium</keyword>
<dbReference type="PANTHER" id="PTHR43434">
    <property type="entry name" value="PHOSPHOGLYCOLATE PHOSPHATASE"/>
    <property type="match status" value="1"/>
</dbReference>
<evidence type="ECO:0000256" key="1">
    <source>
        <dbReference type="ARBA" id="ARBA00000830"/>
    </source>
</evidence>
<evidence type="ECO:0000256" key="2">
    <source>
        <dbReference type="ARBA" id="ARBA00001946"/>
    </source>
</evidence>
<evidence type="ECO:0000256" key="10">
    <source>
        <dbReference type="HAMAP-Rule" id="MF_00495"/>
    </source>
</evidence>
<comment type="function">
    <text evidence="10">Specifically catalyzes the dephosphorylation of 2-phosphoglycolate. Is involved in the dissimilation of the intracellular 2-phosphoglycolate formed during the DNA repair of 3'-phosphoglycolate ends, a major class of DNA lesions induced by oxidative stress.</text>
</comment>
<dbReference type="Gene3D" id="3.40.50.1000">
    <property type="entry name" value="HAD superfamily/HAD-like"/>
    <property type="match status" value="1"/>
</dbReference>